<name>A0ACA9QNK5_9GLOM</name>
<feature type="non-terminal residue" evidence="1">
    <location>
        <position position="1"/>
    </location>
</feature>
<proteinExistence type="predicted"/>
<comment type="caution">
    <text evidence="1">The sequence shown here is derived from an EMBL/GenBank/DDBJ whole genome shotgun (WGS) entry which is preliminary data.</text>
</comment>
<accession>A0ACA9QNK5</accession>
<sequence>EDQEMIEACCNDHEEDQEEYIISEEEFTFVAHKKKIKALSTVNLHNIRSNSYKKE</sequence>
<keyword evidence="2" id="KW-1185">Reference proteome</keyword>
<dbReference type="EMBL" id="CAJVPW010047068">
    <property type="protein sequence ID" value="CAG8758746.1"/>
    <property type="molecule type" value="Genomic_DNA"/>
</dbReference>
<dbReference type="Proteomes" id="UP000789366">
    <property type="component" value="Unassembled WGS sequence"/>
</dbReference>
<reference evidence="1" key="1">
    <citation type="submission" date="2021-06" db="EMBL/GenBank/DDBJ databases">
        <authorList>
            <person name="Kallberg Y."/>
            <person name="Tangrot J."/>
            <person name="Rosling A."/>
        </authorList>
    </citation>
    <scope>NUCLEOTIDE SEQUENCE</scope>
    <source>
        <strain evidence="1">28 12/20/2015</strain>
    </source>
</reference>
<protein>
    <submittedName>
        <fullName evidence="1">1514_t:CDS:1</fullName>
    </submittedName>
</protein>
<evidence type="ECO:0000313" key="2">
    <source>
        <dbReference type="Proteomes" id="UP000789366"/>
    </source>
</evidence>
<evidence type="ECO:0000313" key="1">
    <source>
        <dbReference type="EMBL" id="CAG8758746.1"/>
    </source>
</evidence>
<organism evidence="1 2">
    <name type="scientific">Cetraspora pellucida</name>
    <dbReference type="NCBI Taxonomy" id="1433469"/>
    <lineage>
        <taxon>Eukaryota</taxon>
        <taxon>Fungi</taxon>
        <taxon>Fungi incertae sedis</taxon>
        <taxon>Mucoromycota</taxon>
        <taxon>Glomeromycotina</taxon>
        <taxon>Glomeromycetes</taxon>
        <taxon>Diversisporales</taxon>
        <taxon>Gigasporaceae</taxon>
        <taxon>Cetraspora</taxon>
    </lineage>
</organism>
<gene>
    <name evidence="1" type="ORF">SPELUC_LOCUS14990</name>
</gene>